<dbReference type="AlphaFoldDB" id="A0AAX2QAK4"/>
<protein>
    <submittedName>
        <fullName evidence="4">TetR family transcriptional regulator</fullName>
    </submittedName>
</protein>
<dbReference type="Gene3D" id="1.10.357.10">
    <property type="entry name" value="Tetracycline Repressor, domain 2"/>
    <property type="match status" value="1"/>
</dbReference>
<evidence type="ECO:0000313" key="4">
    <source>
        <dbReference type="EMBL" id="TCU12714.1"/>
    </source>
</evidence>
<dbReference type="GO" id="GO:0003677">
    <property type="term" value="F:DNA binding"/>
    <property type="evidence" value="ECO:0007669"/>
    <property type="project" value="UniProtKB-UniRule"/>
</dbReference>
<dbReference type="PROSITE" id="PS01081">
    <property type="entry name" value="HTH_TETR_1"/>
    <property type="match status" value="1"/>
</dbReference>
<dbReference type="InterPro" id="IPR009057">
    <property type="entry name" value="Homeodomain-like_sf"/>
</dbReference>
<gene>
    <name evidence="4" type="ORF">EV131_1312</name>
</gene>
<sequence>MVQRAENARERFEHAAYQLFGERGYAATTVPEIASKAGLTERTFYRYFTDKREVMFWRAGDHQMSIANEMAKARTGEPSLTMVARAFESIAPFIDGNRAIVKLRQRLISAHEDLQERELMKLHKLSCAIDLALQQKGIRSTASRAVAEIGAAVWKVALENWHADETEKPFARHVQAALTEFQAGLHQIAGQSTDFAGRSRGM</sequence>
<keyword evidence="1 2" id="KW-0238">DNA-binding</keyword>
<dbReference type="InterPro" id="IPR050624">
    <property type="entry name" value="HTH-type_Tx_Regulator"/>
</dbReference>
<proteinExistence type="predicted"/>
<comment type="caution">
    <text evidence="4">The sequence shown here is derived from an EMBL/GenBank/DDBJ whole genome shotgun (WGS) entry which is preliminary data.</text>
</comment>
<dbReference type="PANTHER" id="PTHR43479:SF11">
    <property type="entry name" value="ACREF_ENVCD OPERON REPRESSOR-RELATED"/>
    <property type="match status" value="1"/>
</dbReference>
<dbReference type="InterPro" id="IPR001647">
    <property type="entry name" value="HTH_TetR"/>
</dbReference>
<organism evidence="4 5">
    <name type="scientific">Rhizobium laguerreae</name>
    <dbReference type="NCBI Taxonomy" id="1076926"/>
    <lineage>
        <taxon>Bacteria</taxon>
        <taxon>Pseudomonadati</taxon>
        <taxon>Pseudomonadota</taxon>
        <taxon>Alphaproteobacteria</taxon>
        <taxon>Hyphomicrobiales</taxon>
        <taxon>Rhizobiaceae</taxon>
        <taxon>Rhizobium/Agrobacterium group</taxon>
        <taxon>Rhizobium</taxon>
    </lineage>
</organism>
<dbReference type="PROSITE" id="PS50977">
    <property type="entry name" value="HTH_TETR_2"/>
    <property type="match status" value="1"/>
</dbReference>
<reference evidence="4 5" key="1">
    <citation type="submission" date="2019-03" db="EMBL/GenBank/DDBJ databases">
        <title>Genomic Encyclopedia of Type Strains, Phase IV (KMG-V): Genome sequencing to study the core and pangenomes of soil and plant-associated prokaryotes.</title>
        <authorList>
            <person name="Whitman W."/>
        </authorList>
    </citation>
    <scope>NUCLEOTIDE SEQUENCE [LARGE SCALE GENOMIC DNA]</scope>
    <source>
        <strain evidence="4 5">FB403</strain>
    </source>
</reference>
<dbReference type="RefSeq" id="WP_132614956.1">
    <property type="nucleotide sequence ID" value="NZ_SMBI01000031.1"/>
</dbReference>
<dbReference type="SUPFAM" id="SSF46689">
    <property type="entry name" value="Homeodomain-like"/>
    <property type="match status" value="1"/>
</dbReference>
<name>A0AAX2QAK4_9HYPH</name>
<dbReference type="PRINTS" id="PR00455">
    <property type="entry name" value="HTHTETR"/>
</dbReference>
<dbReference type="EMBL" id="SMBI01000031">
    <property type="protein sequence ID" value="TCU12714.1"/>
    <property type="molecule type" value="Genomic_DNA"/>
</dbReference>
<accession>A0AAX2QAK4</accession>
<evidence type="ECO:0000256" key="1">
    <source>
        <dbReference type="ARBA" id="ARBA00023125"/>
    </source>
</evidence>
<dbReference type="Proteomes" id="UP000295021">
    <property type="component" value="Unassembled WGS sequence"/>
</dbReference>
<dbReference type="Pfam" id="PF00440">
    <property type="entry name" value="TetR_N"/>
    <property type="match status" value="1"/>
</dbReference>
<evidence type="ECO:0000256" key="2">
    <source>
        <dbReference type="PROSITE-ProRule" id="PRU00335"/>
    </source>
</evidence>
<dbReference type="InterPro" id="IPR023772">
    <property type="entry name" value="DNA-bd_HTH_TetR-type_CS"/>
</dbReference>
<feature type="DNA-binding region" description="H-T-H motif" evidence="2">
    <location>
        <begin position="29"/>
        <end position="48"/>
    </location>
</feature>
<evidence type="ECO:0000313" key="5">
    <source>
        <dbReference type="Proteomes" id="UP000295021"/>
    </source>
</evidence>
<feature type="domain" description="HTH tetR-type" evidence="3">
    <location>
        <begin position="6"/>
        <end position="66"/>
    </location>
</feature>
<dbReference type="PANTHER" id="PTHR43479">
    <property type="entry name" value="ACREF/ENVCD OPERON REPRESSOR-RELATED"/>
    <property type="match status" value="1"/>
</dbReference>
<evidence type="ECO:0000259" key="3">
    <source>
        <dbReference type="PROSITE" id="PS50977"/>
    </source>
</evidence>